<dbReference type="KEGG" id="htq:FRZ44_48160"/>
<evidence type="ECO:0000313" key="4">
    <source>
        <dbReference type="Proteomes" id="UP000326202"/>
    </source>
</evidence>
<sequence length="480" mass="52325">MNDLDLCYLPALDALDAFRSRRLSPVELLKAQIARAEQVEGEINAFTDRYFDEALAAAKLAEARYMREDGRLRKLEGLTVAVKDEVNIAGKRTTNGSLTLKDNIARDTHPIVERLIKAGAIIHARTATPEFSSAYVTYSRLHGVTRNPWNRAITTAGSSGGTGASLAAGTTTLATGSDIGGSIRAPAAMCGVVGFKPPYGRNPEVAPWNLDMFGHQGPLARHVGDCALLQNVMSGHHPRDIATLRQKVTLPTVFPEGKTGSGVKGWRIAYATHLGDGVVAPDMKANLLAIVALLRELGATVEEVDLGWGHEISLAAQNYLDHLFGHWLVEIADKQGDLLCDYTLYYADRARRAGIEKFTDALRVMGKAYDSFGPMIERHHAFLCPTLATNAVRADQKPWEKMTVDGHEIDADYDWAMTHPFNMLGRLPVLAVPSGIGANGVPTGIQIVARSYDDRRVFQLAAALEAARPWMDSPARRPRL</sequence>
<evidence type="ECO:0000313" key="3">
    <source>
        <dbReference type="EMBL" id="QEX19502.1"/>
    </source>
</evidence>
<gene>
    <name evidence="3" type="ORF">FRZ44_48160</name>
</gene>
<proteinExistence type="inferred from homology"/>
<dbReference type="GO" id="GO:0003824">
    <property type="term" value="F:catalytic activity"/>
    <property type="evidence" value="ECO:0007669"/>
    <property type="project" value="InterPro"/>
</dbReference>
<dbReference type="OrthoDB" id="7245165at2"/>
<dbReference type="PANTHER" id="PTHR11895">
    <property type="entry name" value="TRANSAMIDASE"/>
    <property type="match status" value="1"/>
</dbReference>
<reference evidence="3 4" key="1">
    <citation type="submission" date="2019-08" db="EMBL/GenBank/DDBJ databases">
        <title>Hyperibacter terrae gen. nov., sp. nov. and Hyperibacter viscosus sp. nov., two new members in the family Rhodospirillaceae isolated from the rhizosphere of Hypericum perforatum.</title>
        <authorList>
            <person name="Noviana Z."/>
        </authorList>
    </citation>
    <scope>NUCLEOTIDE SEQUENCE [LARGE SCALE GENOMIC DNA]</scope>
    <source>
        <strain evidence="3 4">R5913</strain>
    </source>
</reference>
<dbReference type="SUPFAM" id="SSF75304">
    <property type="entry name" value="Amidase signature (AS) enzymes"/>
    <property type="match status" value="1"/>
</dbReference>
<dbReference type="Gene3D" id="3.90.1300.10">
    <property type="entry name" value="Amidase signature (AS) domain"/>
    <property type="match status" value="1"/>
</dbReference>
<dbReference type="AlphaFoldDB" id="A0A5J6MPF4"/>
<protein>
    <submittedName>
        <fullName evidence="3">Amidase</fullName>
    </submittedName>
</protein>
<dbReference type="PANTHER" id="PTHR11895:SF7">
    <property type="entry name" value="GLUTAMYL-TRNA(GLN) AMIDOTRANSFERASE SUBUNIT A, MITOCHONDRIAL"/>
    <property type="match status" value="1"/>
</dbReference>
<organism evidence="3 4">
    <name type="scientific">Hypericibacter terrae</name>
    <dbReference type="NCBI Taxonomy" id="2602015"/>
    <lineage>
        <taxon>Bacteria</taxon>
        <taxon>Pseudomonadati</taxon>
        <taxon>Pseudomonadota</taxon>
        <taxon>Alphaproteobacteria</taxon>
        <taxon>Rhodospirillales</taxon>
        <taxon>Dongiaceae</taxon>
        <taxon>Hypericibacter</taxon>
    </lineage>
</organism>
<evidence type="ECO:0000256" key="1">
    <source>
        <dbReference type="ARBA" id="ARBA00009199"/>
    </source>
</evidence>
<feature type="domain" description="Amidase" evidence="2">
    <location>
        <begin position="27"/>
        <end position="457"/>
    </location>
</feature>
<dbReference type="RefSeq" id="WP_151179563.1">
    <property type="nucleotide sequence ID" value="NZ_CP042906.1"/>
</dbReference>
<evidence type="ECO:0000259" key="2">
    <source>
        <dbReference type="Pfam" id="PF01425"/>
    </source>
</evidence>
<dbReference type="Pfam" id="PF01425">
    <property type="entry name" value="Amidase"/>
    <property type="match status" value="1"/>
</dbReference>
<accession>A0A5J6MPF4</accession>
<dbReference type="InterPro" id="IPR036928">
    <property type="entry name" value="AS_sf"/>
</dbReference>
<keyword evidence="4" id="KW-1185">Reference proteome</keyword>
<dbReference type="Proteomes" id="UP000326202">
    <property type="component" value="Chromosome"/>
</dbReference>
<dbReference type="InterPro" id="IPR023631">
    <property type="entry name" value="Amidase_dom"/>
</dbReference>
<comment type="similarity">
    <text evidence="1">Belongs to the amidase family.</text>
</comment>
<name>A0A5J6MPF4_9PROT</name>
<dbReference type="EMBL" id="CP042906">
    <property type="protein sequence ID" value="QEX19502.1"/>
    <property type="molecule type" value="Genomic_DNA"/>
</dbReference>
<dbReference type="InterPro" id="IPR000120">
    <property type="entry name" value="Amidase"/>
</dbReference>